<evidence type="ECO:0000259" key="10">
    <source>
        <dbReference type="PROSITE" id="PS50268"/>
    </source>
</evidence>
<proteinExistence type="predicted"/>
<reference evidence="11" key="2">
    <citation type="submission" date="2021-09" db="EMBL/GenBank/DDBJ databases">
        <authorList>
            <person name="Jia N."/>
            <person name="Wang J."/>
            <person name="Shi W."/>
            <person name="Du L."/>
            <person name="Sun Y."/>
            <person name="Zhan W."/>
            <person name="Jiang J."/>
            <person name="Wang Q."/>
            <person name="Zhang B."/>
            <person name="Ji P."/>
            <person name="Sakyi L.B."/>
            <person name="Cui X."/>
            <person name="Yuan T."/>
            <person name="Jiang B."/>
            <person name="Yang W."/>
            <person name="Lam T.T.-Y."/>
            <person name="Chang Q."/>
            <person name="Ding S."/>
            <person name="Wang X."/>
            <person name="Zhu J."/>
            <person name="Ruan X."/>
            <person name="Zhao L."/>
            <person name="Wei J."/>
            <person name="Que T."/>
            <person name="Du C."/>
            <person name="Cheng J."/>
            <person name="Dai P."/>
            <person name="Han X."/>
            <person name="Huang E."/>
            <person name="Gao Y."/>
            <person name="Liu J."/>
            <person name="Shao H."/>
            <person name="Ye R."/>
            <person name="Li L."/>
            <person name="Wei W."/>
            <person name="Wang X."/>
            <person name="Wang C."/>
            <person name="Huo Q."/>
            <person name="Li W."/>
            <person name="Guo W."/>
            <person name="Chen H."/>
            <person name="Chen S."/>
            <person name="Zhou L."/>
            <person name="Zhou L."/>
            <person name="Ni X."/>
            <person name="Tian J."/>
            <person name="Zhou Y."/>
            <person name="Sheng Y."/>
            <person name="Liu T."/>
            <person name="Pan Y."/>
            <person name="Xia L."/>
            <person name="Li J."/>
            <person name="Zhao F."/>
            <person name="Cao W."/>
        </authorList>
    </citation>
    <scope>NUCLEOTIDE SEQUENCE</scope>
    <source>
        <strain evidence="11">Rsan-2018</strain>
        <tissue evidence="11">Larvae</tissue>
    </source>
</reference>
<evidence type="ECO:0000256" key="1">
    <source>
        <dbReference type="ARBA" id="ARBA00004370"/>
    </source>
</evidence>
<reference evidence="11" key="1">
    <citation type="journal article" date="2020" name="Cell">
        <title>Large-Scale Comparative Analyses of Tick Genomes Elucidate Their Genetic Diversity and Vector Capacities.</title>
        <authorList>
            <consortium name="Tick Genome and Microbiome Consortium (TIGMIC)"/>
            <person name="Jia N."/>
            <person name="Wang J."/>
            <person name="Shi W."/>
            <person name="Du L."/>
            <person name="Sun Y."/>
            <person name="Zhan W."/>
            <person name="Jiang J.F."/>
            <person name="Wang Q."/>
            <person name="Zhang B."/>
            <person name="Ji P."/>
            <person name="Bell-Sakyi L."/>
            <person name="Cui X.M."/>
            <person name="Yuan T.T."/>
            <person name="Jiang B.G."/>
            <person name="Yang W.F."/>
            <person name="Lam T.T."/>
            <person name="Chang Q.C."/>
            <person name="Ding S.J."/>
            <person name="Wang X.J."/>
            <person name="Zhu J.G."/>
            <person name="Ruan X.D."/>
            <person name="Zhao L."/>
            <person name="Wei J.T."/>
            <person name="Ye R.Z."/>
            <person name="Que T.C."/>
            <person name="Du C.H."/>
            <person name="Zhou Y.H."/>
            <person name="Cheng J.X."/>
            <person name="Dai P.F."/>
            <person name="Guo W.B."/>
            <person name="Han X.H."/>
            <person name="Huang E.J."/>
            <person name="Li L.F."/>
            <person name="Wei W."/>
            <person name="Gao Y.C."/>
            <person name="Liu J.Z."/>
            <person name="Shao H.Z."/>
            <person name="Wang X."/>
            <person name="Wang C.C."/>
            <person name="Yang T.C."/>
            <person name="Huo Q.B."/>
            <person name="Li W."/>
            <person name="Chen H.Y."/>
            <person name="Chen S.E."/>
            <person name="Zhou L.G."/>
            <person name="Ni X.B."/>
            <person name="Tian J.H."/>
            <person name="Sheng Y."/>
            <person name="Liu T."/>
            <person name="Pan Y.S."/>
            <person name="Xia L.Y."/>
            <person name="Li J."/>
            <person name="Zhao F."/>
            <person name="Cao W.C."/>
        </authorList>
    </citation>
    <scope>NUCLEOTIDE SEQUENCE</scope>
    <source>
        <strain evidence="11">Rsan-2018</strain>
    </source>
</reference>
<dbReference type="GO" id="GO:0016477">
    <property type="term" value="P:cell migration"/>
    <property type="evidence" value="ECO:0007669"/>
    <property type="project" value="TreeGrafter"/>
</dbReference>
<organism evidence="11 12">
    <name type="scientific">Rhipicephalus sanguineus</name>
    <name type="common">Brown dog tick</name>
    <name type="synonym">Ixodes sanguineus</name>
    <dbReference type="NCBI Taxonomy" id="34632"/>
    <lineage>
        <taxon>Eukaryota</taxon>
        <taxon>Metazoa</taxon>
        <taxon>Ecdysozoa</taxon>
        <taxon>Arthropoda</taxon>
        <taxon>Chelicerata</taxon>
        <taxon>Arachnida</taxon>
        <taxon>Acari</taxon>
        <taxon>Parasitiformes</taxon>
        <taxon>Ixodida</taxon>
        <taxon>Ixodoidea</taxon>
        <taxon>Ixodidae</taxon>
        <taxon>Rhipicephalinae</taxon>
        <taxon>Rhipicephalus</taxon>
        <taxon>Rhipicephalus</taxon>
    </lineage>
</organism>
<dbReference type="PRINTS" id="PR00205">
    <property type="entry name" value="CADHERIN"/>
</dbReference>
<evidence type="ECO:0000313" key="11">
    <source>
        <dbReference type="EMBL" id="KAH7969855.1"/>
    </source>
</evidence>
<protein>
    <recommendedName>
        <fullName evidence="10">Cadherin domain-containing protein</fullName>
    </recommendedName>
</protein>
<dbReference type="PANTHER" id="PTHR24027:SF438">
    <property type="entry name" value="CADHERIN 23"/>
    <property type="match status" value="1"/>
</dbReference>
<evidence type="ECO:0000256" key="9">
    <source>
        <dbReference type="PROSITE-ProRule" id="PRU00043"/>
    </source>
</evidence>
<keyword evidence="4" id="KW-0863">Zinc-finger</keyword>
<dbReference type="PROSITE" id="PS00232">
    <property type="entry name" value="CADHERIN_1"/>
    <property type="match status" value="1"/>
</dbReference>
<dbReference type="Pfam" id="PF05485">
    <property type="entry name" value="THAP"/>
    <property type="match status" value="1"/>
</dbReference>
<dbReference type="InterPro" id="IPR020894">
    <property type="entry name" value="Cadherin_CS"/>
</dbReference>
<dbReference type="AlphaFoldDB" id="A0A9D4T394"/>
<dbReference type="GO" id="GO:0016342">
    <property type="term" value="C:catenin complex"/>
    <property type="evidence" value="ECO:0007669"/>
    <property type="project" value="TreeGrafter"/>
</dbReference>
<dbReference type="Proteomes" id="UP000821837">
    <property type="component" value="Unassembled WGS sequence"/>
</dbReference>
<dbReference type="GO" id="GO:0045296">
    <property type="term" value="F:cadherin binding"/>
    <property type="evidence" value="ECO:0007669"/>
    <property type="project" value="TreeGrafter"/>
</dbReference>
<dbReference type="InterPro" id="IPR002126">
    <property type="entry name" value="Cadherin-like_dom"/>
</dbReference>
<keyword evidence="12" id="KW-1185">Reference proteome</keyword>
<evidence type="ECO:0000256" key="7">
    <source>
        <dbReference type="ARBA" id="ARBA00023125"/>
    </source>
</evidence>
<evidence type="ECO:0000256" key="4">
    <source>
        <dbReference type="ARBA" id="ARBA00022771"/>
    </source>
</evidence>
<dbReference type="GO" id="GO:0031175">
    <property type="term" value="P:neuron projection development"/>
    <property type="evidence" value="ECO:0007669"/>
    <property type="project" value="TreeGrafter"/>
</dbReference>
<keyword evidence="3" id="KW-0677">Repeat</keyword>
<dbReference type="PROSITE" id="PS50268">
    <property type="entry name" value="CADHERIN_2"/>
    <property type="match status" value="2"/>
</dbReference>
<dbReference type="InterPro" id="IPR006612">
    <property type="entry name" value="THAP_Znf"/>
</dbReference>
<gene>
    <name evidence="11" type="ORF">HPB52_022376</name>
</gene>
<dbReference type="InterPro" id="IPR015919">
    <property type="entry name" value="Cadherin-like_sf"/>
</dbReference>
<name>A0A9D4T394_RHISA</name>
<dbReference type="GO" id="GO:0003677">
    <property type="term" value="F:DNA binding"/>
    <property type="evidence" value="ECO:0007669"/>
    <property type="project" value="UniProtKB-KW"/>
</dbReference>
<dbReference type="PANTHER" id="PTHR24027">
    <property type="entry name" value="CADHERIN-23"/>
    <property type="match status" value="1"/>
</dbReference>
<keyword evidence="7" id="KW-0238">DNA-binding</keyword>
<evidence type="ECO:0000313" key="12">
    <source>
        <dbReference type="Proteomes" id="UP000821837"/>
    </source>
</evidence>
<keyword evidence="6 9" id="KW-0106">Calcium</keyword>
<dbReference type="InterPro" id="IPR039808">
    <property type="entry name" value="Cadherin"/>
</dbReference>
<dbReference type="SUPFAM" id="SSF49313">
    <property type="entry name" value="Cadherin-like"/>
    <property type="match status" value="2"/>
</dbReference>
<dbReference type="GO" id="GO:0007156">
    <property type="term" value="P:homophilic cell adhesion via plasma membrane adhesion molecules"/>
    <property type="evidence" value="ECO:0007669"/>
    <property type="project" value="InterPro"/>
</dbReference>
<feature type="domain" description="Cadherin" evidence="10">
    <location>
        <begin position="75"/>
        <end position="135"/>
    </location>
</feature>
<evidence type="ECO:0000256" key="2">
    <source>
        <dbReference type="ARBA" id="ARBA00022723"/>
    </source>
</evidence>
<dbReference type="Gene3D" id="2.60.40.60">
    <property type="entry name" value="Cadherins"/>
    <property type="match status" value="2"/>
</dbReference>
<evidence type="ECO:0000256" key="8">
    <source>
        <dbReference type="ARBA" id="ARBA00023136"/>
    </source>
</evidence>
<evidence type="ECO:0000256" key="3">
    <source>
        <dbReference type="ARBA" id="ARBA00022737"/>
    </source>
</evidence>
<evidence type="ECO:0000256" key="5">
    <source>
        <dbReference type="ARBA" id="ARBA00022833"/>
    </source>
</evidence>
<dbReference type="SMART" id="SM00112">
    <property type="entry name" value="CA"/>
    <property type="match status" value="1"/>
</dbReference>
<keyword evidence="2" id="KW-0479">Metal-binding</keyword>
<comment type="subcellular location">
    <subcellularLocation>
        <location evidence="1">Membrane</location>
    </subcellularLocation>
</comment>
<dbReference type="GO" id="GO:0008013">
    <property type="term" value="F:beta-catenin binding"/>
    <property type="evidence" value="ECO:0007669"/>
    <property type="project" value="TreeGrafter"/>
</dbReference>
<comment type="caution">
    <text evidence="11">The sequence shown here is derived from an EMBL/GenBank/DDBJ whole genome shotgun (WGS) entry which is preliminary data.</text>
</comment>
<dbReference type="CDD" id="cd11304">
    <property type="entry name" value="Cadherin_repeat"/>
    <property type="match status" value="2"/>
</dbReference>
<keyword evidence="5" id="KW-0862">Zinc</keyword>
<keyword evidence="8" id="KW-0472">Membrane</keyword>
<feature type="domain" description="Cadherin" evidence="10">
    <location>
        <begin position="9"/>
        <end position="74"/>
    </location>
</feature>
<dbReference type="GO" id="GO:0008270">
    <property type="term" value="F:zinc ion binding"/>
    <property type="evidence" value="ECO:0007669"/>
    <property type="project" value="UniProtKB-KW"/>
</dbReference>
<evidence type="ECO:0000256" key="6">
    <source>
        <dbReference type="ARBA" id="ARBA00022837"/>
    </source>
</evidence>
<dbReference type="Pfam" id="PF00028">
    <property type="entry name" value="Cadherin"/>
    <property type="match status" value="1"/>
</dbReference>
<dbReference type="GO" id="GO:0005509">
    <property type="term" value="F:calcium ion binding"/>
    <property type="evidence" value="ECO:0007669"/>
    <property type="project" value="UniProtKB-UniRule"/>
</dbReference>
<sequence>MMVISVDSQLELGGNEEGKFMIDCEHGFIKLARPLDRERCASYNLTVQVTDGSAKATAMVHVEVLDANDNWPVFSESLYQVEVSESSSPGTEILQLTATDADEDQRLFYSIHNSEPQRRAVWLRAINRDDPDDMGTQIGFVCSDHFLPEDYETNLKILRSLGFDTKNAHLKRDAILTQNLSLGARPRKRGRSEASL</sequence>
<dbReference type="EMBL" id="JABSTV010001248">
    <property type="protein sequence ID" value="KAH7969855.1"/>
    <property type="molecule type" value="Genomic_DNA"/>
</dbReference>
<dbReference type="SUPFAM" id="SSF57716">
    <property type="entry name" value="Glucocorticoid receptor-like (DNA-binding domain)"/>
    <property type="match status" value="1"/>
</dbReference>
<accession>A0A9D4T394</accession>